<proteinExistence type="inferred from homology"/>
<evidence type="ECO:0000256" key="1">
    <source>
        <dbReference type="ARBA" id="ARBA00004556"/>
    </source>
</evidence>
<dbReference type="InterPro" id="IPR041412">
    <property type="entry name" value="Xrn1_helical"/>
</dbReference>
<dbReference type="RefSeq" id="XP_067549746.1">
    <property type="nucleotide sequence ID" value="XM_067691375.1"/>
</dbReference>
<organism evidence="17 18">
    <name type="scientific">Candida metapsilosis</name>
    <dbReference type="NCBI Taxonomy" id="273372"/>
    <lineage>
        <taxon>Eukaryota</taxon>
        <taxon>Fungi</taxon>
        <taxon>Dikarya</taxon>
        <taxon>Ascomycota</taxon>
        <taxon>Saccharomycotina</taxon>
        <taxon>Pichiomycetes</taxon>
        <taxon>Debaryomycetaceae</taxon>
        <taxon>Candida/Lodderomyces clade</taxon>
        <taxon>Candida</taxon>
    </lineage>
</organism>
<gene>
    <name evidence="17" type="ORF">I9W82_002511</name>
</gene>
<feature type="region of interest" description="Disordered" evidence="10">
    <location>
        <begin position="1"/>
        <end position="131"/>
    </location>
</feature>
<keyword evidence="2" id="KW-0963">Cytoplasm</keyword>
<evidence type="ECO:0000256" key="10">
    <source>
        <dbReference type="SAM" id="MobiDB-lite"/>
    </source>
</evidence>
<dbReference type="InterPro" id="IPR047008">
    <property type="entry name" value="XRN1_SH3_sf"/>
</dbReference>
<dbReference type="GeneID" id="93651140"/>
<dbReference type="Gene3D" id="2.30.30.750">
    <property type="match status" value="1"/>
</dbReference>
<evidence type="ECO:0000313" key="17">
    <source>
        <dbReference type="EMBL" id="KAG5420630.1"/>
    </source>
</evidence>
<dbReference type="GO" id="GO:0016075">
    <property type="term" value="P:rRNA catabolic process"/>
    <property type="evidence" value="ECO:0007669"/>
    <property type="project" value="TreeGrafter"/>
</dbReference>
<dbReference type="Pfam" id="PF18332">
    <property type="entry name" value="XRN1_D1"/>
    <property type="match status" value="1"/>
</dbReference>
<dbReference type="InterPro" id="IPR040992">
    <property type="entry name" value="XRN1_D1"/>
</dbReference>
<comment type="subcellular location">
    <subcellularLocation>
        <location evidence="1">Cytoplasm</location>
        <location evidence="1">Perinuclear region</location>
    </subcellularLocation>
</comment>
<feature type="compositionally biased region" description="Basic and acidic residues" evidence="10">
    <location>
        <begin position="1758"/>
        <end position="1770"/>
    </location>
</feature>
<dbReference type="PANTHER" id="PTHR12341">
    <property type="entry name" value="5'-&gt;3' EXORIBONUCLEASE"/>
    <property type="match status" value="1"/>
</dbReference>
<dbReference type="InterPro" id="IPR004859">
    <property type="entry name" value="Xrn1_N"/>
</dbReference>
<keyword evidence="3" id="KW-0540">Nuclease</keyword>
<feature type="compositionally biased region" description="Polar residues" evidence="10">
    <location>
        <begin position="16"/>
        <end position="30"/>
    </location>
</feature>
<feature type="domain" description="5'-3' exoribonuclease 1 SH3-like" evidence="14">
    <location>
        <begin position="1654"/>
        <end position="1724"/>
    </location>
</feature>
<comment type="caution">
    <text evidence="17">The sequence shown here is derived from an EMBL/GenBank/DDBJ whole genome shotgun (WGS) entry which is preliminary data.</text>
</comment>
<keyword evidence="7" id="KW-0866">Nonsense-mediated mRNA decay</keyword>
<evidence type="ECO:0000256" key="5">
    <source>
        <dbReference type="ARBA" id="ARBA00022839"/>
    </source>
</evidence>
<feature type="domain" description="Xrn1 helical" evidence="13">
    <location>
        <begin position="766"/>
        <end position="1184"/>
    </location>
</feature>
<dbReference type="PANTHER" id="PTHR12341:SF7">
    <property type="entry name" value="5'-3' EXORIBONUCLEASE 1"/>
    <property type="match status" value="1"/>
</dbReference>
<keyword evidence="18" id="KW-1185">Reference proteome</keyword>
<evidence type="ECO:0000256" key="8">
    <source>
        <dbReference type="ARBA" id="ARBA00038299"/>
    </source>
</evidence>
<evidence type="ECO:0000259" key="14">
    <source>
        <dbReference type="Pfam" id="PF18129"/>
    </source>
</evidence>
<feature type="compositionally biased region" description="Polar residues" evidence="10">
    <location>
        <begin position="87"/>
        <end position="103"/>
    </location>
</feature>
<dbReference type="InterPro" id="IPR047007">
    <property type="entry name" value="XRN1_D1_sf"/>
</dbReference>
<evidence type="ECO:0000256" key="2">
    <source>
        <dbReference type="ARBA" id="ARBA00022490"/>
    </source>
</evidence>
<evidence type="ECO:0000256" key="11">
    <source>
        <dbReference type="SAM" id="Phobius"/>
    </source>
</evidence>
<dbReference type="Pfam" id="PF03159">
    <property type="entry name" value="XRN_N"/>
    <property type="match status" value="1"/>
</dbReference>
<feature type="domain" description="Exoribonuclease Xrn1 D2/D3" evidence="16">
    <location>
        <begin position="1415"/>
        <end position="1636"/>
    </location>
</feature>
<sequence>MKGSVKDKGKGGVPPLSSTTRASGGSESNNTIDEDWSIISSSSDFDDDRSTTSSDGKHNIGLDEQLESSEAGSSVFKVPRLVPGIDNQGQVESTPGTGKSSRVVNDEIDNSPLSFSSVSRSDDSGSDSLSHSISVGSKIKFFENMSSFNESIKQKSSDFYSNYAKDKIDQLNKYVSEQNKSVGLDCELEHSTEEDIRGESAGGISSNVNAEIDTDLEDTIELQAKERQEIKESPTEKLAPKEPISNRTEPKRATDPFKVRVVRFTQEFLDSHSEYLCYYLFALLIGLVPAVYAMYHFVSVKESKPVTMYDKLNYYWDNIVYEEAPATSNFFQFHSKKSKVNRFVNYGKQVRAKWGPGLTSAREWTNKAFEEAGPIANSWMGRTHDAFKVVNTNTQRWFKESRGFVKAEYSVLKDLASQGSDIASTYGKLGFDYATSNGKIFAGRLSQYTAKSVSKLDSWLHSSSAQAVIMLDKSARLSAKHGKTASRLLRKHGRKLVKAGRFISERWPLISQLIDEKQIPEFDNLYLDMNSILHTCTHSNDGSITRISDDQMYAAIFNYIDHLFSIIKPKKTFYMAIDGVAPRAKMNQQRARRFRTAYEAELNLKKAIENGDDIPKEDPFDSNSITPGTEFMAKLTDNLKYFVHKKITEDSRWANIEIVLSGHEVPGEGEHKIQEFIRALRSQDDYDPNLRHCIYGLDADLIMLGLVSHDPHFALLREEVTFGNRKGSSGPKDVTDQKFYLLHLSLVREYLALEFKEVEEQISFEYDFEKVLDDFILIMYVIGNDFLPHLPDLHLNKGAFPLLISTFKQSLLQSDGYINEDGKINLRRLNIWVHHLSDFEFENFEEREVDVEWFNKKLDDVSISGEKKRKKIGKLLILKEQKKLVGFIKPWLMEVSSHPVDELIQMANEDKLPTLKLNKEDVEKNMEFLKQFALEAGFLIVHSKSDDSYVARLDIDGLSPSESEDDFDERIGELRKTVKSYQAANLVESEDVLGETKGVYEEKFKTWKNNYYQEKLHFSIDDKDRLVEMTEHYIEGLQWVLYYYYRGCPSWNFYYRYHYAPRISDISIGLEELIKKGEDITFEKSKPFKPFEQLMAVLPARSKKLMPAVYRPLMTDEKSPIIGFYPHEVDIDMNGKTASWEAVVLLDFVDEKKLLEALKPIEAKLSPEEAKRNSYGNNIKFINNPQIDKVYPSPLPGFFHDIEHDKCYETKFELPEVAEPKIGKLEEARTGTDLSAGFPTLQSIPFTSELSLNEVKVFNFSSKSETMVLNVENVWSDMTSRQFAQSFVGKLIYSNWPFLRECKVVKVSDSEYNYESARNAKGFKYVATTELSPEDRRQYRSACNNLDYTWDKTKGVKLGSIEVLVHVKAVNGLIRNPNGAYVKTYSKNIEVYPLQLIVKDVTHKDQRFATRPPLPVEEEFPLHSQVIFLGDLGYGAPAQVVGYSGDKLSIRVSKISSVAEPNIGKRRQSIEAKQINYVPSFDVSKKLGINSLLLSKITSQYMIQDGGKKINIGLELKFQSKRQKVLGYTRQSANGKFWEFSPLAINLIQTYKQKFPKLFANLAPLKGSDIPKLKDVSDEDEIKEVRKWLKEVKADLIPVSLESQSFTKFSFAAIEQYMENYILNQVPMINKDIRGVPRNAILNANESYQLLSDQKFDLGDRIEYVQDFGKVPKMSKGTVASIITVGSKTSLGVIFDVPQLGGNNMNGKLQTNRGLLLDSSLVLNLSNRQFVYHSKASKQRKPMTEEEKVARIKAAQAKKSDKPQIHEKKNGLASAKPDQSGGAKEKAKSKGSNELLTLLRKNQKGESETGKSGENKENTKESQDEQNQAHNPEAAKQIYNQIFSNVMSEGGRPAQGPYVANAQNGPQYGQPMPPAPYGFPPGAFYQHQGGPPPNFTPQYGHPQQQHPHPHSFNGAHPDAAPIHEGARQPNAIDRFLNASKQSGTKDNNKDKKDS</sequence>
<dbReference type="FunFam" id="1.25.40.1050:FF:000001">
    <property type="entry name" value="5'-3' exoribonuclease 1"/>
    <property type="match status" value="1"/>
</dbReference>
<accession>A0A8H7ZJ42</accession>
<dbReference type="InterPro" id="IPR027073">
    <property type="entry name" value="5_3_exoribonuclease"/>
</dbReference>
<keyword evidence="5" id="KW-0269">Exonuclease</keyword>
<evidence type="ECO:0000256" key="9">
    <source>
        <dbReference type="ARBA" id="ARBA00067318"/>
    </source>
</evidence>
<dbReference type="EMBL" id="JAEOAQ010000002">
    <property type="protein sequence ID" value="KAG5420630.1"/>
    <property type="molecule type" value="Genomic_DNA"/>
</dbReference>
<dbReference type="Pfam" id="PF18334">
    <property type="entry name" value="XRN1_D2_D3"/>
    <property type="match status" value="1"/>
</dbReference>
<feature type="region of interest" description="Disordered" evidence="10">
    <location>
        <begin position="1734"/>
        <end position="1954"/>
    </location>
</feature>
<feature type="compositionally biased region" description="Low complexity" evidence="10">
    <location>
        <begin position="1897"/>
        <end position="1906"/>
    </location>
</feature>
<dbReference type="InterPro" id="IPR041385">
    <property type="entry name" value="SH3_12"/>
</dbReference>
<evidence type="ECO:0000313" key="18">
    <source>
        <dbReference type="Proteomes" id="UP000669133"/>
    </source>
</evidence>
<comment type="similarity">
    <text evidence="8">Belongs to the 5'-3' exonuclease family.</text>
</comment>
<dbReference type="Gene3D" id="2.30.30.30">
    <property type="match status" value="1"/>
</dbReference>
<dbReference type="Gene3D" id="1.25.40.1050">
    <property type="match status" value="1"/>
</dbReference>
<dbReference type="GO" id="GO:0016078">
    <property type="term" value="P:tRNA decay"/>
    <property type="evidence" value="ECO:0007669"/>
    <property type="project" value="UniProtKB-ARBA"/>
</dbReference>
<dbReference type="Proteomes" id="UP000669133">
    <property type="component" value="Unassembled WGS sequence"/>
</dbReference>
<evidence type="ECO:0000256" key="4">
    <source>
        <dbReference type="ARBA" id="ARBA00022801"/>
    </source>
</evidence>
<dbReference type="GO" id="GO:0005634">
    <property type="term" value="C:nucleus"/>
    <property type="evidence" value="ECO:0007669"/>
    <property type="project" value="TreeGrafter"/>
</dbReference>
<dbReference type="GO" id="GO:0004534">
    <property type="term" value="F:5'-3' RNA exonuclease activity"/>
    <property type="evidence" value="ECO:0007669"/>
    <property type="project" value="TreeGrafter"/>
</dbReference>
<feature type="compositionally biased region" description="Polar residues" evidence="10">
    <location>
        <begin position="1838"/>
        <end position="1847"/>
    </location>
</feature>
<dbReference type="GO" id="GO:0048471">
    <property type="term" value="C:perinuclear region of cytoplasm"/>
    <property type="evidence" value="ECO:0007669"/>
    <property type="project" value="UniProtKB-SubCell"/>
</dbReference>
<feature type="transmembrane region" description="Helical" evidence="11">
    <location>
        <begin position="276"/>
        <end position="298"/>
    </location>
</feature>
<keyword evidence="6" id="KW-0694">RNA-binding</keyword>
<evidence type="ECO:0000259" key="13">
    <source>
        <dbReference type="Pfam" id="PF17846"/>
    </source>
</evidence>
<dbReference type="FunFam" id="3.40.50.12390:FF:000002">
    <property type="entry name" value="5'-3' exoribonuclease 1"/>
    <property type="match status" value="1"/>
</dbReference>
<dbReference type="Pfam" id="PF17846">
    <property type="entry name" value="XRN_M"/>
    <property type="match status" value="1"/>
</dbReference>
<dbReference type="InterPro" id="IPR014722">
    <property type="entry name" value="Rib_uL2_dom2"/>
</dbReference>
<protein>
    <recommendedName>
        <fullName evidence="9">5'-3' exoribonuclease 1</fullName>
    </recommendedName>
</protein>
<dbReference type="GO" id="GO:0000184">
    <property type="term" value="P:nuclear-transcribed mRNA catabolic process, nonsense-mediated decay"/>
    <property type="evidence" value="ECO:0007669"/>
    <property type="project" value="UniProtKB-KW"/>
</dbReference>
<dbReference type="Gene3D" id="2.170.260.40">
    <property type="match status" value="1"/>
</dbReference>
<feature type="domain" description="Xrn1 N-terminal" evidence="12">
    <location>
        <begin position="501"/>
        <end position="719"/>
    </location>
</feature>
<evidence type="ECO:0000259" key="16">
    <source>
        <dbReference type="Pfam" id="PF18334"/>
    </source>
</evidence>
<evidence type="ECO:0000256" key="6">
    <source>
        <dbReference type="ARBA" id="ARBA00022884"/>
    </source>
</evidence>
<feature type="compositionally biased region" description="Basic and acidic residues" evidence="10">
    <location>
        <begin position="1"/>
        <end position="10"/>
    </location>
</feature>
<feature type="region of interest" description="Disordered" evidence="10">
    <location>
        <begin position="227"/>
        <end position="250"/>
    </location>
</feature>
<evidence type="ECO:0000256" key="3">
    <source>
        <dbReference type="ARBA" id="ARBA00022722"/>
    </source>
</evidence>
<evidence type="ECO:0000259" key="12">
    <source>
        <dbReference type="Pfam" id="PF03159"/>
    </source>
</evidence>
<dbReference type="InterPro" id="IPR041106">
    <property type="entry name" value="XRN1_D2_D3"/>
</dbReference>
<name>A0A8H7ZJ42_9ASCO</name>
<dbReference type="GO" id="GO:0003723">
    <property type="term" value="F:RNA binding"/>
    <property type="evidence" value="ECO:0007669"/>
    <property type="project" value="UniProtKB-KW"/>
</dbReference>
<dbReference type="Gene3D" id="3.40.50.12390">
    <property type="match status" value="2"/>
</dbReference>
<keyword evidence="11" id="KW-1133">Transmembrane helix</keyword>
<dbReference type="GO" id="GO:0000932">
    <property type="term" value="C:P-body"/>
    <property type="evidence" value="ECO:0007669"/>
    <property type="project" value="UniProtKB-ARBA"/>
</dbReference>
<evidence type="ECO:0000256" key="7">
    <source>
        <dbReference type="ARBA" id="ARBA00023161"/>
    </source>
</evidence>
<feature type="domain" description="5'-3' exoribonuclease 1 D1" evidence="15">
    <location>
        <begin position="1223"/>
        <end position="1411"/>
    </location>
</feature>
<dbReference type="Pfam" id="PF18129">
    <property type="entry name" value="SH3_12"/>
    <property type="match status" value="1"/>
</dbReference>
<dbReference type="FunFam" id="2.30.30.750:FF:000002">
    <property type="entry name" value="5'-3' exoribonuclease 1"/>
    <property type="match status" value="1"/>
</dbReference>
<dbReference type="CDD" id="cd18673">
    <property type="entry name" value="PIN_XRN1-2-like"/>
    <property type="match status" value="1"/>
</dbReference>
<dbReference type="OrthoDB" id="372487at2759"/>
<evidence type="ECO:0000259" key="15">
    <source>
        <dbReference type="Pfam" id="PF18332"/>
    </source>
</evidence>
<reference evidence="17 18" key="1">
    <citation type="submission" date="2020-12" db="EMBL/GenBank/DDBJ databases">
        <title>Effect of drift, selection, and recombination on the evolution of hybrid genomes in Candida yeast pathogens.</title>
        <authorList>
            <person name="Mixao V."/>
            <person name="Ksiezopolska E."/>
            <person name="Saus E."/>
            <person name="Boekhout T."/>
            <person name="Gacser A."/>
            <person name="Gabaldon T."/>
        </authorList>
    </citation>
    <scope>NUCLEOTIDE SEQUENCE [LARGE SCALE GENOMIC DNA]</scope>
    <source>
        <strain evidence="17 18">BP57</strain>
    </source>
</reference>
<feature type="compositionally biased region" description="Basic and acidic residues" evidence="10">
    <location>
        <begin position="227"/>
        <end position="240"/>
    </location>
</feature>
<keyword evidence="4" id="KW-0378">Hydrolase</keyword>
<keyword evidence="11" id="KW-0472">Membrane</keyword>
<keyword evidence="11" id="KW-0812">Transmembrane</keyword>
<feature type="compositionally biased region" description="Basic and acidic residues" evidence="10">
    <location>
        <begin position="1803"/>
        <end position="1823"/>
    </location>
</feature>
<dbReference type="Gene3D" id="3.30.1370.250">
    <property type="match status" value="1"/>
</dbReference>